<dbReference type="GO" id="GO:0005737">
    <property type="term" value="C:cytoplasm"/>
    <property type="evidence" value="ECO:0007669"/>
    <property type="project" value="UniProtKB-SubCell"/>
</dbReference>
<evidence type="ECO:0000256" key="9">
    <source>
        <dbReference type="PIRNR" id="PIRNR000071"/>
    </source>
</evidence>
<dbReference type="InterPro" id="IPR018527">
    <property type="entry name" value="Rubredoxin_Fe_BS"/>
</dbReference>
<comment type="cofactor">
    <cofactor evidence="9 10">
        <name>Fe(3+)</name>
        <dbReference type="ChEBI" id="CHEBI:29034"/>
    </cofactor>
    <text evidence="9 10">Binds 1 Fe(3+) ion per subunit.</text>
</comment>
<dbReference type="EMBL" id="JABWRJ010000035">
    <property type="protein sequence ID" value="MBC3448272.1"/>
    <property type="molecule type" value="Genomic_DNA"/>
</dbReference>
<feature type="binding site" evidence="10">
    <location>
        <position position="46"/>
    </location>
    <ligand>
        <name>Fe cation</name>
        <dbReference type="ChEBI" id="CHEBI:24875"/>
    </ligand>
</feature>
<protein>
    <recommendedName>
        <fullName evidence="9">Rubredoxin</fullName>
    </recommendedName>
</protein>
<evidence type="ECO:0000256" key="5">
    <source>
        <dbReference type="ARBA" id="ARBA00022448"/>
    </source>
</evidence>
<reference evidence="12" key="2">
    <citation type="submission" date="2020-07" db="EMBL/GenBank/DDBJ databases">
        <authorList>
            <person name="Lood C."/>
            <person name="Girard L."/>
        </authorList>
    </citation>
    <scope>NUCLEOTIDE SEQUENCE</scope>
    <source>
        <strain evidence="12">BW13M1</strain>
    </source>
</reference>
<proteinExistence type="inferred from homology"/>
<evidence type="ECO:0000259" key="11">
    <source>
        <dbReference type="PROSITE" id="PS50903"/>
    </source>
</evidence>
<feature type="binding site" evidence="10">
    <location>
        <position position="43"/>
    </location>
    <ligand>
        <name>Fe cation</name>
        <dbReference type="ChEBI" id="CHEBI:24875"/>
    </ligand>
</feature>
<dbReference type="PIRSF" id="PIRSF000071">
    <property type="entry name" value="Rubredoxin"/>
    <property type="match status" value="1"/>
</dbReference>
<dbReference type="CDD" id="cd00730">
    <property type="entry name" value="rubredoxin"/>
    <property type="match status" value="1"/>
</dbReference>
<dbReference type="SUPFAM" id="SSF57802">
    <property type="entry name" value="Rubredoxin-like"/>
    <property type="match status" value="1"/>
</dbReference>
<reference evidence="12" key="1">
    <citation type="journal article" date="2020" name="Microorganisms">
        <title>Reliable Identification of Environmental Pseudomonas Isolates Using the rpoD Gene.</title>
        <authorList>
            <consortium name="The Broad Institute Genome Sequencing Platform"/>
            <person name="Girard L."/>
            <person name="Lood C."/>
            <person name="Rokni-Zadeh H."/>
            <person name="van Noort V."/>
            <person name="Lavigne R."/>
            <person name="De Mot R."/>
        </authorList>
    </citation>
    <scope>NUCLEOTIDE SEQUENCE</scope>
    <source>
        <strain evidence="12">BW13M1</strain>
    </source>
</reference>
<keyword evidence="5 9" id="KW-0813">Transport</keyword>
<name>A0A923GD02_9PSED</name>
<dbReference type="PROSITE" id="PS50903">
    <property type="entry name" value="RUBREDOXIN_LIKE"/>
    <property type="match status" value="1"/>
</dbReference>
<dbReference type="GO" id="GO:0043448">
    <property type="term" value="P:alkane catabolic process"/>
    <property type="evidence" value="ECO:0007669"/>
    <property type="project" value="TreeGrafter"/>
</dbReference>
<evidence type="ECO:0000313" key="12">
    <source>
        <dbReference type="EMBL" id="MBC3448272.1"/>
    </source>
</evidence>
<comment type="subcellular location">
    <subcellularLocation>
        <location evidence="2">Cytoplasm</location>
    </subcellularLocation>
</comment>
<evidence type="ECO:0000256" key="10">
    <source>
        <dbReference type="PIRSR" id="PIRSR000071-1"/>
    </source>
</evidence>
<keyword evidence="7 9" id="KW-0249">Electron transport</keyword>
<comment type="similarity">
    <text evidence="4 9">Belongs to the rubredoxin family.</text>
</comment>
<evidence type="ECO:0000256" key="8">
    <source>
        <dbReference type="ARBA" id="ARBA00023004"/>
    </source>
</evidence>
<feature type="binding site" evidence="10">
    <location>
        <position position="10"/>
    </location>
    <ligand>
        <name>Fe cation</name>
        <dbReference type="ChEBI" id="CHEBI:24875"/>
    </ligand>
</feature>
<evidence type="ECO:0000256" key="3">
    <source>
        <dbReference type="ARBA" id="ARBA00004933"/>
    </source>
</evidence>
<dbReference type="AlphaFoldDB" id="A0A923GD02"/>
<comment type="pathway">
    <text evidence="3">Hydrocarbon metabolism; alkane degradation.</text>
</comment>
<comment type="caution">
    <text evidence="12">The sequence shown here is derived from an EMBL/GenBank/DDBJ whole genome shotgun (WGS) entry which is preliminary data.</text>
</comment>
<dbReference type="FunFam" id="2.20.28.10:FF:000001">
    <property type="entry name" value="Rubredoxin"/>
    <property type="match status" value="1"/>
</dbReference>
<dbReference type="RefSeq" id="WP_186596824.1">
    <property type="nucleotide sequence ID" value="NZ_JABWRJ020000003.1"/>
</dbReference>
<dbReference type="GO" id="GO:0009055">
    <property type="term" value="F:electron transfer activity"/>
    <property type="evidence" value="ECO:0007669"/>
    <property type="project" value="InterPro"/>
</dbReference>
<dbReference type="InterPro" id="IPR024935">
    <property type="entry name" value="Rubredoxin_dom"/>
</dbReference>
<evidence type="ECO:0000256" key="6">
    <source>
        <dbReference type="ARBA" id="ARBA00022723"/>
    </source>
</evidence>
<dbReference type="PROSITE" id="PS00202">
    <property type="entry name" value="RUBREDOXIN"/>
    <property type="match status" value="1"/>
</dbReference>
<feature type="binding site" evidence="10">
    <location>
        <position position="13"/>
    </location>
    <ligand>
        <name>Fe cation</name>
        <dbReference type="ChEBI" id="CHEBI:24875"/>
    </ligand>
</feature>
<evidence type="ECO:0000256" key="2">
    <source>
        <dbReference type="ARBA" id="ARBA00004496"/>
    </source>
</evidence>
<keyword evidence="6 9" id="KW-0479">Metal-binding</keyword>
<dbReference type="PRINTS" id="PR00163">
    <property type="entry name" value="RUBREDOXIN"/>
</dbReference>
<organism evidence="12">
    <name type="scientific">Pseudomonas peradeniyensis</name>
    <dbReference type="NCBI Taxonomy" id="2745488"/>
    <lineage>
        <taxon>Bacteria</taxon>
        <taxon>Pseudomonadati</taxon>
        <taxon>Pseudomonadota</taxon>
        <taxon>Gammaproteobacteria</taxon>
        <taxon>Pseudomonadales</taxon>
        <taxon>Pseudomonadaceae</taxon>
        <taxon>Pseudomonas</taxon>
    </lineage>
</organism>
<comment type="function">
    <text evidence="1">Involved in the hydrocarbon hydroxylating system, which transfers electrons from NADH to rubredoxin reductase and then through rubredoxin to alkane 1 monooxygenase.</text>
</comment>
<accession>A0A923GD02</accession>
<dbReference type="PANTHER" id="PTHR47627:SF1">
    <property type="entry name" value="RUBREDOXIN-1-RELATED"/>
    <property type="match status" value="1"/>
</dbReference>
<dbReference type="PANTHER" id="PTHR47627">
    <property type="entry name" value="RUBREDOXIN"/>
    <property type="match status" value="1"/>
</dbReference>
<sequence>MATQVAEYYCETCWYTYDPTVGDPEHGIAPGTAFEDIPHDWLCPDCGLGKEAFVPRVESLDA</sequence>
<feature type="domain" description="Rubredoxin-like" evidence="11">
    <location>
        <begin position="5"/>
        <end position="56"/>
    </location>
</feature>
<gene>
    <name evidence="12" type="ORF">HU751_21045</name>
</gene>
<evidence type="ECO:0000256" key="7">
    <source>
        <dbReference type="ARBA" id="ARBA00022982"/>
    </source>
</evidence>
<evidence type="ECO:0000256" key="4">
    <source>
        <dbReference type="ARBA" id="ARBA00005337"/>
    </source>
</evidence>
<dbReference type="InterPro" id="IPR024922">
    <property type="entry name" value="Rubredoxin"/>
</dbReference>
<dbReference type="Pfam" id="PF00301">
    <property type="entry name" value="Rubredoxin"/>
    <property type="match status" value="1"/>
</dbReference>
<dbReference type="InterPro" id="IPR050526">
    <property type="entry name" value="Rubredoxin_ET"/>
</dbReference>
<dbReference type="Gene3D" id="2.20.28.10">
    <property type="match status" value="1"/>
</dbReference>
<evidence type="ECO:0000256" key="1">
    <source>
        <dbReference type="ARBA" id="ARBA00002792"/>
    </source>
</evidence>
<dbReference type="GO" id="GO:0005506">
    <property type="term" value="F:iron ion binding"/>
    <property type="evidence" value="ECO:0007669"/>
    <property type="project" value="InterPro"/>
</dbReference>
<dbReference type="InterPro" id="IPR024934">
    <property type="entry name" value="Rubredoxin-like_dom"/>
</dbReference>
<keyword evidence="8 9" id="KW-0408">Iron</keyword>